<evidence type="ECO:0000313" key="8">
    <source>
        <dbReference type="Proteomes" id="UP000008068"/>
    </source>
</evidence>
<dbReference type="Pfam" id="PF00352">
    <property type="entry name" value="TBP"/>
    <property type="match status" value="2"/>
</dbReference>
<keyword evidence="6" id="KW-0539">Nucleus</keyword>
<comment type="subcellular location">
    <subcellularLocation>
        <location evidence="1">Nucleus</location>
    </subcellularLocation>
</comment>
<gene>
    <name evidence="7" type="ORF">CAEBREN_08601</name>
</gene>
<dbReference type="CDD" id="cd04516">
    <property type="entry name" value="TBP_eukaryotes"/>
    <property type="match status" value="1"/>
</dbReference>
<keyword evidence="8" id="KW-1185">Reference proteome</keyword>
<evidence type="ECO:0000256" key="3">
    <source>
        <dbReference type="ARBA" id="ARBA00023015"/>
    </source>
</evidence>
<dbReference type="InterPro" id="IPR012295">
    <property type="entry name" value="TBP_dom_sf"/>
</dbReference>
<dbReference type="SUPFAM" id="SSF55945">
    <property type="entry name" value="TATA-box binding protein-like"/>
    <property type="match status" value="2"/>
</dbReference>
<dbReference type="OMA" id="FHFKIAE"/>
<evidence type="ECO:0000256" key="2">
    <source>
        <dbReference type="ARBA" id="ARBA00005560"/>
    </source>
</evidence>
<proteinExistence type="inferred from homology"/>
<dbReference type="HOGENOM" id="CLU_060161_4_2_1"/>
<name>G0PNI4_CAEBE</name>
<dbReference type="GO" id="GO:0006352">
    <property type="term" value="P:DNA-templated transcription initiation"/>
    <property type="evidence" value="ECO:0007669"/>
    <property type="project" value="InterPro"/>
</dbReference>
<reference evidence="8" key="1">
    <citation type="submission" date="2011-07" db="EMBL/GenBank/DDBJ databases">
        <authorList>
            <consortium name="Caenorhabditis brenneri Sequencing and Analysis Consortium"/>
            <person name="Wilson R.K."/>
        </authorList>
    </citation>
    <scope>NUCLEOTIDE SEQUENCE [LARGE SCALE GENOMIC DNA]</scope>
    <source>
        <strain evidence="8">PB2801</strain>
    </source>
</reference>
<dbReference type="Proteomes" id="UP000008068">
    <property type="component" value="Unassembled WGS sequence"/>
</dbReference>
<dbReference type="PRINTS" id="PR00686">
    <property type="entry name" value="TIFACTORIID"/>
</dbReference>
<evidence type="ECO:0008006" key="9">
    <source>
        <dbReference type="Google" id="ProtNLM"/>
    </source>
</evidence>
<dbReference type="InterPro" id="IPR000814">
    <property type="entry name" value="TBP"/>
</dbReference>
<comment type="similarity">
    <text evidence="2">Belongs to the TBP family.</text>
</comment>
<evidence type="ECO:0000256" key="1">
    <source>
        <dbReference type="ARBA" id="ARBA00004123"/>
    </source>
</evidence>
<dbReference type="GO" id="GO:0005634">
    <property type="term" value="C:nucleus"/>
    <property type="evidence" value="ECO:0007669"/>
    <property type="project" value="UniProtKB-SubCell"/>
</dbReference>
<accession>G0PNI4</accession>
<dbReference type="OrthoDB" id="2127950at2759"/>
<evidence type="ECO:0000256" key="5">
    <source>
        <dbReference type="ARBA" id="ARBA00023163"/>
    </source>
</evidence>
<evidence type="ECO:0000256" key="4">
    <source>
        <dbReference type="ARBA" id="ARBA00023125"/>
    </source>
</evidence>
<dbReference type="Gene3D" id="3.30.310.10">
    <property type="entry name" value="TATA-Binding Protein"/>
    <property type="match status" value="2"/>
</dbReference>
<dbReference type="STRING" id="135651.G0PNI4"/>
<dbReference type="FunFam" id="3.30.310.10:FF:000005">
    <property type="entry name" value="TATA box-binding protein-like 1"/>
    <property type="match status" value="1"/>
</dbReference>
<dbReference type="PANTHER" id="PTHR10126">
    <property type="entry name" value="TATA-BOX BINDING PROTEIN"/>
    <property type="match status" value="1"/>
</dbReference>
<dbReference type="InParanoid" id="G0PNI4"/>
<keyword evidence="5" id="KW-0804">Transcription</keyword>
<dbReference type="EMBL" id="GL381968">
    <property type="protein sequence ID" value="EGT42198.1"/>
    <property type="molecule type" value="Genomic_DNA"/>
</dbReference>
<dbReference type="eggNOG" id="KOG3302">
    <property type="taxonomic scope" value="Eukaryota"/>
</dbReference>
<evidence type="ECO:0000256" key="6">
    <source>
        <dbReference type="ARBA" id="ARBA00023242"/>
    </source>
</evidence>
<evidence type="ECO:0000313" key="7">
    <source>
        <dbReference type="EMBL" id="EGT42198.1"/>
    </source>
</evidence>
<keyword evidence="3" id="KW-0805">Transcription regulation</keyword>
<dbReference type="AlphaFoldDB" id="G0PNI4"/>
<organism evidence="8">
    <name type="scientific">Caenorhabditis brenneri</name>
    <name type="common">Nematode worm</name>
    <dbReference type="NCBI Taxonomy" id="135651"/>
    <lineage>
        <taxon>Eukaryota</taxon>
        <taxon>Metazoa</taxon>
        <taxon>Ecdysozoa</taxon>
        <taxon>Nematoda</taxon>
        <taxon>Chromadorea</taxon>
        <taxon>Rhabditida</taxon>
        <taxon>Rhabditina</taxon>
        <taxon>Rhabditomorpha</taxon>
        <taxon>Rhabditoidea</taxon>
        <taxon>Rhabditidae</taxon>
        <taxon>Peloderinae</taxon>
        <taxon>Caenorhabditis</taxon>
    </lineage>
</organism>
<sequence length="210" mass="23299">MLASNNSFTDPPLENSNLVLGGKRLEELSSSLLDVPIPIIENVVSTISLGVPLDLEKIALNGRNIEYNPSRFGAAIMRIRNPRTTGLIFSSGKIVCAGAKSEESCRRASRKYARIVEKLGYQAKSVVFEIQNIVATCNVRFSINLGGISFTHLKFCTFEPEIFPGLHYRMLQPKVTIVIFPSGKLNITGAKNKEDIDTAFRHIYPILRKC</sequence>
<dbReference type="InterPro" id="IPR033710">
    <property type="entry name" value="TBP_eukaryotic"/>
</dbReference>
<dbReference type="GO" id="GO:0003677">
    <property type="term" value="F:DNA binding"/>
    <property type="evidence" value="ECO:0007669"/>
    <property type="project" value="UniProtKB-KW"/>
</dbReference>
<keyword evidence="4" id="KW-0238">DNA-binding</keyword>
<protein>
    <recommendedName>
        <fullName evidence="9">TATA-box-binding protein</fullName>
    </recommendedName>
</protein>